<reference evidence="1" key="2">
    <citation type="submission" date="2020-11" db="EMBL/GenBank/DDBJ databases">
        <authorList>
            <person name="McCartney M.A."/>
            <person name="Auch B."/>
            <person name="Kono T."/>
            <person name="Mallez S."/>
            <person name="Becker A."/>
            <person name="Gohl D.M."/>
            <person name="Silverstein K.A.T."/>
            <person name="Koren S."/>
            <person name="Bechman K.B."/>
            <person name="Herman A."/>
            <person name="Abrahante J.E."/>
            <person name="Garbe J."/>
        </authorList>
    </citation>
    <scope>NUCLEOTIDE SEQUENCE</scope>
    <source>
        <strain evidence="1">Duluth1</strain>
        <tissue evidence="1">Whole animal</tissue>
    </source>
</reference>
<evidence type="ECO:0000313" key="2">
    <source>
        <dbReference type="Proteomes" id="UP000828390"/>
    </source>
</evidence>
<name>A0A9D3YD47_DREPO</name>
<reference evidence="1" key="1">
    <citation type="journal article" date="2019" name="bioRxiv">
        <title>The Genome of the Zebra Mussel, Dreissena polymorpha: A Resource for Invasive Species Research.</title>
        <authorList>
            <person name="McCartney M.A."/>
            <person name="Auch B."/>
            <person name="Kono T."/>
            <person name="Mallez S."/>
            <person name="Zhang Y."/>
            <person name="Obille A."/>
            <person name="Becker A."/>
            <person name="Abrahante J.E."/>
            <person name="Garbe J."/>
            <person name="Badalamenti J.P."/>
            <person name="Herman A."/>
            <person name="Mangelson H."/>
            <person name="Liachko I."/>
            <person name="Sullivan S."/>
            <person name="Sone E.D."/>
            <person name="Koren S."/>
            <person name="Silverstein K.A.T."/>
            <person name="Beckman K.B."/>
            <person name="Gohl D.M."/>
        </authorList>
    </citation>
    <scope>NUCLEOTIDE SEQUENCE</scope>
    <source>
        <strain evidence="1">Duluth1</strain>
        <tissue evidence="1">Whole animal</tissue>
    </source>
</reference>
<organism evidence="1 2">
    <name type="scientific">Dreissena polymorpha</name>
    <name type="common">Zebra mussel</name>
    <name type="synonym">Mytilus polymorpha</name>
    <dbReference type="NCBI Taxonomy" id="45954"/>
    <lineage>
        <taxon>Eukaryota</taxon>
        <taxon>Metazoa</taxon>
        <taxon>Spiralia</taxon>
        <taxon>Lophotrochozoa</taxon>
        <taxon>Mollusca</taxon>
        <taxon>Bivalvia</taxon>
        <taxon>Autobranchia</taxon>
        <taxon>Heteroconchia</taxon>
        <taxon>Euheterodonta</taxon>
        <taxon>Imparidentia</taxon>
        <taxon>Neoheterodontei</taxon>
        <taxon>Myida</taxon>
        <taxon>Dreissenoidea</taxon>
        <taxon>Dreissenidae</taxon>
        <taxon>Dreissena</taxon>
    </lineage>
</organism>
<comment type="caution">
    <text evidence="1">The sequence shown here is derived from an EMBL/GenBank/DDBJ whole genome shotgun (WGS) entry which is preliminary data.</text>
</comment>
<protein>
    <submittedName>
        <fullName evidence="1">Uncharacterized protein</fullName>
    </submittedName>
</protein>
<dbReference type="EMBL" id="JAIWYP010000016">
    <property type="protein sequence ID" value="KAH3696270.1"/>
    <property type="molecule type" value="Genomic_DNA"/>
</dbReference>
<accession>A0A9D3YD47</accession>
<keyword evidence="2" id="KW-1185">Reference proteome</keyword>
<gene>
    <name evidence="1" type="ORF">DPMN_083735</name>
</gene>
<proteinExistence type="predicted"/>
<dbReference type="AlphaFoldDB" id="A0A9D3YD47"/>
<dbReference type="Proteomes" id="UP000828390">
    <property type="component" value="Unassembled WGS sequence"/>
</dbReference>
<evidence type="ECO:0000313" key="1">
    <source>
        <dbReference type="EMBL" id="KAH3696270.1"/>
    </source>
</evidence>
<sequence>MLGAAPGIALTMSQEIRSPNAAKTKHGHVFYKCLSCTRDSSDHVARDQEP</sequence>